<dbReference type="InterPro" id="IPR051684">
    <property type="entry name" value="Electron_Trans/Redox"/>
</dbReference>
<proteinExistence type="predicted"/>
<evidence type="ECO:0000256" key="7">
    <source>
        <dbReference type="SAM" id="Phobius"/>
    </source>
</evidence>
<keyword evidence="4" id="KW-0249">Electron transport</keyword>
<keyword evidence="2" id="KW-0004">4Fe-4S</keyword>
<dbReference type="Proteomes" id="UP000199595">
    <property type="component" value="Unassembled WGS sequence"/>
</dbReference>
<gene>
    <name evidence="9" type="ORF">SAMN05444411_103229</name>
</gene>
<feature type="transmembrane region" description="Helical" evidence="7">
    <location>
        <begin position="87"/>
        <end position="111"/>
    </location>
</feature>
<evidence type="ECO:0000256" key="6">
    <source>
        <dbReference type="ARBA" id="ARBA00023014"/>
    </source>
</evidence>
<keyword evidence="10" id="KW-1185">Reference proteome</keyword>
<evidence type="ECO:0000313" key="10">
    <source>
        <dbReference type="Proteomes" id="UP000199595"/>
    </source>
</evidence>
<dbReference type="Pfam" id="PF13187">
    <property type="entry name" value="Fer4_9"/>
    <property type="match status" value="1"/>
</dbReference>
<feature type="domain" description="4Fe-4S ferredoxin-type" evidence="8">
    <location>
        <begin position="383"/>
        <end position="411"/>
    </location>
</feature>
<dbReference type="PROSITE" id="PS00198">
    <property type="entry name" value="4FE4S_FER_1"/>
    <property type="match status" value="1"/>
</dbReference>
<feature type="transmembrane region" description="Helical" evidence="7">
    <location>
        <begin position="146"/>
        <end position="166"/>
    </location>
</feature>
<dbReference type="PANTHER" id="PTHR30176">
    <property type="entry name" value="FERREDOXIN-TYPE PROTEIN NAPH"/>
    <property type="match status" value="1"/>
</dbReference>
<organism evidence="9 10">
    <name type="scientific">Lutibacter oricola</name>
    <dbReference type="NCBI Taxonomy" id="762486"/>
    <lineage>
        <taxon>Bacteria</taxon>
        <taxon>Pseudomonadati</taxon>
        <taxon>Bacteroidota</taxon>
        <taxon>Flavobacteriia</taxon>
        <taxon>Flavobacteriales</taxon>
        <taxon>Flavobacteriaceae</taxon>
        <taxon>Lutibacter</taxon>
    </lineage>
</organism>
<dbReference type="OrthoDB" id="9806398at2"/>
<keyword evidence="1" id="KW-0813">Transport</keyword>
<dbReference type="GO" id="GO:0005886">
    <property type="term" value="C:plasma membrane"/>
    <property type="evidence" value="ECO:0007669"/>
    <property type="project" value="TreeGrafter"/>
</dbReference>
<evidence type="ECO:0000256" key="5">
    <source>
        <dbReference type="ARBA" id="ARBA00023004"/>
    </source>
</evidence>
<dbReference type="RefSeq" id="WP_090122486.1">
    <property type="nucleotide sequence ID" value="NZ_FNNJ01000003.1"/>
</dbReference>
<dbReference type="GO" id="GO:0046872">
    <property type="term" value="F:metal ion binding"/>
    <property type="evidence" value="ECO:0007669"/>
    <property type="project" value="UniProtKB-KW"/>
</dbReference>
<dbReference type="Gene3D" id="3.30.70.20">
    <property type="match status" value="1"/>
</dbReference>
<feature type="transmembrane region" description="Helical" evidence="7">
    <location>
        <begin position="237"/>
        <end position="258"/>
    </location>
</feature>
<dbReference type="EMBL" id="FNNJ01000003">
    <property type="protein sequence ID" value="SDX15909.1"/>
    <property type="molecule type" value="Genomic_DNA"/>
</dbReference>
<feature type="transmembrane region" description="Helical" evidence="7">
    <location>
        <begin position="48"/>
        <end position="66"/>
    </location>
</feature>
<dbReference type="GO" id="GO:0051539">
    <property type="term" value="F:4 iron, 4 sulfur cluster binding"/>
    <property type="evidence" value="ECO:0007669"/>
    <property type="project" value="UniProtKB-KW"/>
</dbReference>
<dbReference type="SUPFAM" id="SSF54862">
    <property type="entry name" value="4Fe-4S ferredoxins"/>
    <property type="match status" value="1"/>
</dbReference>
<dbReference type="Pfam" id="PF12801">
    <property type="entry name" value="Fer4_5"/>
    <property type="match status" value="2"/>
</dbReference>
<feature type="transmembrane region" description="Helical" evidence="7">
    <location>
        <begin position="337"/>
        <end position="357"/>
    </location>
</feature>
<keyword evidence="7" id="KW-0472">Membrane</keyword>
<feature type="transmembrane region" description="Helical" evidence="7">
    <location>
        <begin position="23"/>
        <end position="42"/>
    </location>
</feature>
<dbReference type="InterPro" id="IPR017896">
    <property type="entry name" value="4Fe4S_Fe-S-bd"/>
</dbReference>
<keyword evidence="7" id="KW-0812">Transmembrane</keyword>
<reference evidence="9 10" key="1">
    <citation type="submission" date="2016-10" db="EMBL/GenBank/DDBJ databases">
        <authorList>
            <person name="de Groot N.N."/>
        </authorList>
    </citation>
    <scope>NUCLEOTIDE SEQUENCE [LARGE SCALE GENOMIC DNA]</scope>
    <source>
        <strain evidence="9 10">DSM 24956</strain>
    </source>
</reference>
<evidence type="ECO:0000256" key="1">
    <source>
        <dbReference type="ARBA" id="ARBA00022448"/>
    </source>
</evidence>
<evidence type="ECO:0000256" key="3">
    <source>
        <dbReference type="ARBA" id="ARBA00022723"/>
    </source>
</evidence>
<accession>A0A1H2ZGQ4</accession>
<sequence length="470" mass="52844">MSKNSSFSISNPDKLKLDAVQKIGLIVALLGVSILFVAWFGITFPYPAVFLSISALFIFIGTVVYAKQTYLKQPAGIKNNNVWFNSLSNRGVLGWFLGIVLTLFYVLLYWFPSYLGYDPSGAQNRGLVALFDPLSLFFNGKIASQWFVYGTLYTLLIASLGIKFMYKYRHNRYQLIRTVVVIVSQLFLAYLIPEILEGLNSDTPYFAKDIKNMWPLNYYFFEPWHLDNMINGGTLGMLYLVIGIFMFLVFTPIITYYVGKRWYCSWVCGCGGLAETAGDSFRQLSSKTVSSWKIERWMIHTVMVLIFIVTAVVLYGYFANSGEFLGISIYNYFSKPYGFLIGAMFSGVVGVGFYPVLGSRVWCRFGCPLAGYMGLFQRFKSRFRITTNGGQCISCGNCSTYCEQGIDVRAYAQKGENIVRASCVGCGICSAVCPRGVLKLENGPEEGRINPTDVLLGNDIDLMNYVNKKQ</sequence>
<evidence type="ECO:0000313" key="9">
    <source>
        <dbReference type="EMBL" id="SDX15909.1"/>
    </source>
</evidence>
<keyword evidence="6" id="KW-0411">Iron-sulfur</keyword>
<evidence type="ECO:0000256" key="2">
    <source>
        <dbReference type="ARBA" id="ARBA00022485"/>
    </source>
</evidence>
<feature type="domain" description="4Fe-4S ferredoxin-type" evidence="8">
    <location>
        <begin position="414"/>
        <end position="443"/>
    </location>
</feature>
<evidence type="ECO:0000259" key="8">
    <source>
        <dbReference type="PROSITE" id="PS51379"/>
    </source>
</evidence>
<keyword evidence="3" id="KW-0479">Metal-binding</keyword>
<dbReference type="InterPro" id="IPR017900">
    <property type="entry name" value="4Fe4S_Fe_S_CS"/>
</dbReference>
<dbReference type="STRING" id="762486.SAMN05444411_103229"/>
<keyword evidence="5" id="KW-0408">Iron</keyword>
<keyword evidence="7" id="KW-1133">Transmembrane helix</keyword>
<dbReference type="PANTHER" id="PTHR30176:SF3">
    <property type="entry name" value="FERREDOXIN-TYPE PROTEIN NAPH"/>
    <property type="match status" value="1"/>
</dbReference>
<name>A0A1H2ZGQ4_9FLAO</name>
<dbReference type="PROSITE" id="PS51379">
    <property type="entry name" value="4FE4S_FER_2"/>
    <property type="match status" value="2"/>
</dbReference>
<evidence type="ECO:0000256" key="4">
    <source>
        <dbReference type="ARBA" id="ARBA00022982"/>
    </source>
</evidence>
<feature type="transmembrane region" description="Helical" evidence="7">
    <location>
        <begin position="297"/>
        <end position="317"/>
    </location>
</feature>
<feature type="transmembrane region" description="Helical" evidence="7">
    <location>
        <begin position="175"/>
        <end position="192"/>
    </location>
</feature>
<protein>
    <submittedName>
        <fullName evidence="9">4Fe-4S binding domain-containing protein</fullName>
    </submittedName>
</protein>
<dbReference type="AlphaFoldDB" id="A0A1H2ZGQ4"/>